<proteinExistence type="predicted"/>
<gene>
    <name evidence="1" type="ORF">LEA_03855</name>
</gene>
<protein>
    <submittedName>
        <fullName evidence="1">Uncharacterized protein</fullName>
    </submittedName>
</protein>
<dbReference type="EMBL" id="AJWY01002556">
    <property type="protein sequence ID" value="EKC78047.1"/>
    <property type="molecule type" value="Genomic_DNA"/>
</dbReference>
<sequence>MNVVSTGWSANWTPMGTVGQSNPWGVTADKVVNVERGRYYTISFKIKSTLKNEIMKSQDKKDAKGNVIKDSEGKAMGENVGTGKYNYVKHIHFKAFDNTDKDGAALKLSNVKATIGGKSVLSSTKDFSPFVALDSQNTADDGYVTVSADVKIPSLRSEYQKKKAQPTLGIKFAFGAFLK</sequence>
<organism evidence="1">
    <name type="scientific">human gut metagenome</name>
    <dbReference type="NCBI Taxonomy" id="408170"/>
    <lineage>
        <taxon>unclassified sequences</taxon>
        <taxon>metagenomes</taxon>
        <taxon>organismal metagenomes</taxon>
    </lineage>
</organism>
<reference evidence="1" key="1">
    <citation type="journal article" date="2013" name="Environ. Microbiol.">
        <title>Microbiota from the distal guts of lean and obese adolescents exhibit partial functional redundancy besides clear differences in community structure.</title>
        <authorList>
            <person name="Ferrer M."/>
            <person name="Ruiz A."/>
            <person name="Lanza F."/>
            <person name="Haange S.B."/>
            <person name="Oberbach A."/>
            <person name="Till H."/>
            <person name="Bargiela R."/>
            <person name="Campoy C."/>
            <person name="Segura M.T."/>
            <person name="Richter M."/>
            <person name="von Bergen M."/>
            <person name="Seifert J."/>
            <person name="Suarez A."/>
        </authorList>
    </citation>
    <scope>NUCLEOTIDE SEQUENCE</scope>
</reference>
<name>K1TYD6_9ZZZZ</name>
<evidence type="ECO:0000313" key="1">
    <source>
        <dbReference type="EMBL" id="EKC78047.1"/>
    </source>
</evidence>
<accession>K1TYD6</accession>
<dbReference type="AlphaFoldDB" id="K1TYD6"/>
<feature type="non-terminal residue" evidence="1">
    <location>
        <position position="179"/>
    </location>
</feature>
<comment type="caution">
    <text evidence="1">The sequence shown here is derived from an EMBL/GenBank/DDBJ whole genome shotgun (WGS) entry which is preliminary data.</text>
</comment>